<name>V6M4X9_9EUKA</name>
<sequence>MIKSKLTAQEIEMYLLSLRNYFQKQHSLSYLPTDTEAYKLYRSSPSKRLWGDIAQMTNIDRTKVYKHYSFTYTRKFHPDISGEIQNSLNLLIENNGNITQFEKQNDLHHDVLDQYIRYYKRKHNKSRTPQNSPVQLALKNCKSEEMRALILAVYQMEEPALQQLLLE</sequence>
<gene>
    <name evidence="1" type="ORF">SS50377_11362</name>
    <name evidence="2" type="ORF">SS50377_28232</name>
</gene>
<evidence type="ECO:0000313" key="2">
    <source>
        <dbReference type="EMBL" id="KAH0570257.1"/>
    </source>
</evidence>
<evidence type="ECO:0000313" key="3">
    <source>
        <dbReference type="Proteomes" id="UP000018208"/>
    </source>
</evidence>
<proteinExistence type="predicted"/>
<protein>
    <submittedName>
        <fullName evidence="1">Uncharacterized protein</fullName>
    </submittedName>
</protein>
<dbReference type="VEuPathDB" id="GiardiaDB:SS50377_28232"/>
<dbReference type="EMBL" id="AUWU02000008">
    <property type="protein sequence ID" value="KAH0570257.1"/>
    <property type="molecule type" value="Genomic_DNA"/>
</dbReference>
<dbReference type="Proteomes" id="UP000018208">
    <property type="component" value="Unassembled WGS sequence"/>
</dbReference>
<organism evidence="1">
    <name type="scientific">Spironucleus salmonicida</name>
    <dbReference type="NCBI Taxonomy" id="348837"/>
    <lineage>
        <taxon>Eukaryota</taxon>
        <taxon>Metamonada</taxon>
        <taxon>Diplomonadida</taxon>
        <taxon>Hexamitidae</taxon>
        <taxon>Hexamitinae</taxon>
        <taxon>Spironucleus</taxon>
    </lineage>
</organism>
<reference evidence="1 2" key="1">
    <citation type="journal article" date="2014" name="PLoS Genet.">
        <title>The Genome of Spironucleus salmonicida Highlights a Fish Pathogen Adapted to Fluctuating Environments.</title>
        <authorList>
            <person name="Xu F."/>
            <person name="Jerlstrom-Hultqvist J."/>
            <person name="Einarsson E."/>
            <person name="Astvaldsson A."/>
            <person name="Svard S.G."/>
            <person name="Andersson J.O."/>
        </authorList>
    </citation>
    <scope>NUCLEOTIDE SEQUENCE</scope>
    <source>
        <strain evidence="2">ATCC 50377</strain>
    </source>
</reference>
<keyword evidence="3" id="KW-1185">Reference proteome</keyword>
<evidence type="ECO:0000313" key="1">
    <source>
        <dbReference type="EMBL" id="EST48414.1"/>
    </source>
</evidence>
<reference evidence="2" key="2">
    <citation type="submission" date="2020-12" db="EMBL/GenBank/DDBJ databases">
        <title>New Spironucleus salmonicida genome in near-complete chromosomes.</title>
        <authorList>
            <person name="Xu F."/>
            <person name="Kurt Z."/>
            <person name="Jimenez-Gonzalez A."/>
            <person name="Astvaldsson A."/>
            <person name="Andersson J.O."/>
            <person name="Svard S.G."/>
        </authorList>
    </citation>
    <scope>NUCLEOTIDE SEQUENCE</scope>
    <source>
        <strain evidence="2">ATCC 50377</strain>
    </source>
</reference>
<dbReference type="AlphaFoldDB" id="V6M4X9"/>
<dbReference type="EMBL" id="KI545985">
    <property type="protein sequence ID" value="EST48414.1"/>
    <property type="molecule type" value="Genomic_DNA"/>
</dbReference>
<accession>V6M4X9</accession>